<name>A0A0S3PXD9_9BRAD</name>
<keyword evidence="2" id="KW-1185">Reference proteome</keyword>
<dbReference type="EMBL" id="AP014946">
    <property type="protein sequence ID" value="BAT60613.1"/>
    <property type="molecule type" value="Genomic_DNA"/>
</dbReference>
<dbReference type="SUPFAM" id="SSF53474">
    <property type="entry name" value="alpha/beta-Hydrolases"/>
    <property type="match status" value="1"/>
</dbReference>
<dbReference type="InterPro" id="IPR029058">
    <property type="entry name" value="AB_hydrolase_fold"/>
</dbReference>
<organism evidence="1 2">
    <name type="scientific">Variibacter gotjawalensis</name>
    <dbReference type="NCBI Taxonomy" id="1333996"/>
    <lineage>
        <taxon>Bacteria</taxon>
        <taxon>Pseudomonadati</taxon>
        <taxon>Pseudomonadota</taxon>
        <taxon>Alphaproteobacteria</taxon>
        <taxon>Hyphomicrobiales</taxon>
        <taxon>Nitrobacteraceae</taxon>
        <taxon>Variibacter</taxon>
    </lineage>
</organism>
<reference evidence="1 2" key="1">
    <citation type="submission" date="2015-08" db="EMBL/GenBank/DDBJ databases">
        <title>Investigation of the bacterial diversity of lava forest soil.</title>
        <authorList>
            <person name="Lee J.S."/>
        </authorList>
    </citation>
    <scope>NUCLEOTIDE SEQUENCE [LARGE SCALE GENOMIC DNA]</scope>
    <source>
        <strain evidence="1 2">GJW-30</strain>
    </source>
</reference>
<evidence type="ECO:0000313" key="1">
    <source>
        <dbReference type="EMBL" id="BAT60613.1"/>
    </source>
</evidence>
<gene>
    <name evidence="1" type="ORF">GJW-30_1_03161</name>
</gene>
<accession>A0A0S3PXD9</accession>
<proteinExistence type="predicted"/>
<evidence type="ECO:0000313" key="2">
    <source>
        <dbReference type="Proteomes" id="UP000236884"/>
    </source>
</evidence>
<dbReference type="RefSeq" id="WP_130364525.1">
    <property type="nucleotide sequence ID" value="NZ_AP014946.1"/>
</dbReference>
<dbReference type="Gene3D" id="3.40.50.1820">
    <property type="entry name" value="alpha/beta hydrolase"/>
    <property type="match status" value="1"/>
</dbReference>
<protein>
    <recommendedName>
        <fullName evidence="3">Alpha/beta hydrolase family protein</fullName>
    </recommendedName>
</protein>
<dbReference type="OrthoDB" id="7015419at2"/>
<dbReference type="KEGG" id="vgo:GJW-30_1_03161"/>
<dbReference type="AlphaFoldDB" id="A0A0S3PXD9"/>
<dbReference type="Proteomes" id="UP000236884">
    <property type="component" value="Chromosome"/>
</dbReference>
<sequence>MTNLKKIICGLSFLATVGMGGSAEAEILRAAQMARGVSVTQSQCAALGTAVWAVVANTGYCVRYYVSVKGGKGMMPAVFLQGDKLGTYRESTRSFSDAGPSADIDTERLQALADELSSMTRTTGIYLARPGVDGSAGHHGDRRSWLELYIVHVALDAIKKKDGYTGFHLVGQSGGAALVGGLIFMRADIGCAVPGAGRLALLGETFNVKDPLRRLFDPVREVATIARRTTRIIVVTDPEDRLVKAKNQNAFVNAVRKAGGRVEQFYVQATDEDRHGVRRYAFRAIEGCIKGESQQHIAMALEVLRQLYTVQAVRSSSPKKG</sequence>
<evidence type="ECO:0008006" key="3">
    <source>
        <dbReference type="Google" id="ProtNLM"/>
    </source>
</evidence>